<dbReference type="InterPro" id="IPR003200">
    <property type="entry name" value="Nict_dMeBzImd_PRibTrfase"/>
</dbReference>
<feature type="transmembrane region" description="Helical" evidence="10">
    <location>
        <begin position="329"/>
        <end position="348"/>
    </location>
</feature>
<keyword evidence="6" id="KW-0328">Glycosyltransferase</keyword>
<dbReference type="AlphaFoldDB" id="A0A0F9B4I7"/>
<evidence type="ECO:0000256" key="10">
    <source>
        <dbReference type="SAM" id="Phobius"/>
    </source>
</evidence>
<evidence type="ECO:0000313" key="11">
    <source>
        <dbReference type="EMBL" id="KKK85559.1"/>
    </source>
</evidence>
<organism evidence="11">
    <name type="scientific">marine sediment metagenome</name>
    <dbReference type="NCBI Taxonomy" id="412755"/>
    <lineage>
        <taxon>unclassified sequences</taxon>
        <taxon>metagenomes</taxon>
        <taxon>ecological metagenomes</taxon>
    </lineage>
</organism>
<protein>
    <recommendedName>
        <fullName evidence="4">Nicotinate-nucleotide--dimethylbenzimidazole phosphoribosyltransferase</fullName>
        <ecNumber evidence="3">2.4.2.21</ecNumber>
    </recommendedName>
    <alternativeName>
        <fullName evidence="8">N(1)-alpha-phosphoribosyltransferase</fullName>
    </alternativeName>
</protein>
<feature type="transmembrane region" description="Helical" evidence="10">
    <location>
        <begin position="287"/>
        <end position="309"/>
    </location>
</feature>
<dbReference type="InterPro" id="IPR023195">
    <property type="entry name" value="Nict_dMeBzImd_PRibTrfase_N"/>
</dbReference>
<evidence type="ECO:0000256" key="9">
    <source>
        <dbReference type="ARBA" id="ARBA00047340"/>
    </source>
</evidence>
<evidence type="ECO:0000256" key="7">
    <source>
        <dbReference type="ARBA" id="ARBA00022679"/>
    </source>
</evidence>
<evidence type="ECO:0000256" key="8">
    <source>
        <dbReference type="ARBA" id="ARBA00030686"/>
    </source>
</evidence>
<keyword evidence="10" id="KW-0472">Membrane</keyword>
<comment type="caution">
    <text evidence="11">The sequence shown here is derived from an EMBL/GenBank/DDBJ whole genome shotgun (WGS) entry which is preliminary data.</text>
</comment>
<evidence type="ECO:0000256" key="5">
    <source>
        <dbReference type="ARBA" id="ARBA00022573"/>
    </source>
</evidence>
<dbReference type="UniPathway" id="UPA00061">
    <property type="reaction ID" value="UER00516"/>
</dbReference>
<dbReference type="SUPFAM" id="SSF52733">
    <property type="entry name" value="Nicotinate mononucleotide:5,6-dimethylbenzimidazole phosphoribosyltransferase (CobT)"/>
    <property type="match status" value="1"/>
</dbReference>
<comment type="pathway">
    <text evidence="1">Nucleoside biosynthesis; alpha-ribazole biosynthesis; alpha-ribazole from 5,6-dimethylbenzimidazole: step 1/2.</text>
</comment>
<dbReference type="InterPro" id="IPR036087">
    <property type="entry name" value="Nict_dMeBzImd_PRibTrfase_sf"/>
</dbReference>
<keyword evidence="10" id="KW-1133">Transmembrane helix</keyword>
<dbReference type="PANTHER" id="PTHR43463:SF1">
    <property type="entry name" value="NICOTINATE-NUCLEOTIDE--DIMETHYLBENZIMIDAZOLE PHOSPHORIBOSYLTRANSFERASE"/>
    <property type="match status" value="1"/>
</dbReference>
<feature type="non-terminal residue" evidence="11">
    <location>
        <position position="1"/>
    </location>
</feature>
<comment type="catalytic activity">
    <reaction evidence="9">
        <text>5,6-dimethylbenzimidazole + nicotinate beta-D-ribonucleotide = alpha-ribazole 5'-phosphate + nicotinate + H(+)</text>
        <dbReference type="Rhea" id="RHEA:11196"/>
        <dbReference type="ChEBI" id="CHEBI:15378"/>
        <dbReference type="ChEBI" id="CHEBI:15890"/>
        <dbReference type="ChEBI" id="CHEBI:32544"/>
        <dbReference type="ChEBI" id="CHEBI:57502"/>
        <dbReference type="ChEBI" id="CHEBI:57918"/>
        <dbReference type="EC" id="2.4.2.21"/>
    </reaction>
</comment>
<dbReference type="GO" id="GO:0008939">
    <property type="term" value="F:nicotinate-nucleotide-dimethylbenzimidazole phosphoribosyltransferase activity"/>
    <property type="evidence" value="ECO:0007669"/>
    <property type="project" value="UniProtKB-EC"/>
</dbReference>
<name>A0A0F9B4I7_9ZZZZ</name>
<dbReference type="Gene3D" id="1.10.1610.10">
    <property type="match status" value="1"/>
</dbReference>
<dbReference type="EC" id="2.4.2.21" evidence="3"/>
<evidence type="ECO:0000256" key="3">
    <source>
        <dbReference type="ARBA" id="ARBA00011991"/>
    </source>
</evidence>
<evidence type="ECO:0000256" key="4">
    <source>
        <dbReference type="ARBA" id="ARBA00015486"/>
    </source>
</evidence>
<comment type="similarity">
    <text evidence="2">Belongs to the CobT family.</text>
</comment>
<dbReference type="NCBIfam" id="TIGR03160">
    <property type="entry name" value="cobT_DBIPRT"/>
    <property type="match status" value="1"/>
</dbReference>
<dbReference type="GO" id="GO:0009236">
    <property type="term" value="P:cobalamin biosynthetic process"/>
    <property type="evidence" value="ECO:0007669"/>
    <property type="project" value="UniProtKB-KW"/>
</dbReference>
<accession>A0A0F9B4I7</accession>
<dbReference type="FunFam" id="3.40.50.10210:FF:000001">
    <property type="entry name" value="Nicotinate-nucleotide--dimethylbenzimidazole phosphoribosyltransferase"/>
    <property type="match status" value="1"/>
</dbReference>
<keyword evidence="7" id="KW-0808">Transferase</keyword>
<dbReference type="Gene3D" id="3.40.50.10210">
    <property type="match status" value="1"/>
</dbReference>
<dbReference type="Pfam" id="PF02277">
    <property type="entry name" value="DBI_PRT"/>
    <property type="match status" value="1"/>
</dbReference>
<dbReference type="NCBIfam" id="NF000996">
    <property type="entry name" value="PRK00105.1"/>
    <property type="match status" value="1"/>
</dbReference>
<keyword evidence="5" id="KW-0169">Cobalamin biosynthesis</keyword>
<dbReference type="InterPro" id="IPR017846">
    <property type="entry name" value="Nict_dMeBzImd_PRibTrfase_bact"/>
</dbReference>
<dbReference type="CDD" id="cd02439">
    <property type="entry name" value="DMB-PRT_CobT"/>
    <property type="match status" value="1"/>
</dbReference>
<sequence>LEQLAIQLAGLQQRSKPQIENIAISIFAADHGIAAENVSAFPQAVTAEMIRNFANGGAAIAVIAKQLNAQLRVCNLGTVTELEAIDGVENQRLGAGTDNFFQQAAMTESQLQQALETGKQHAEDAHKTGSDIFIGGEMGIANTTAATALGCALLKQPASQLTGPGTGINAATQQHKQHVIEQSLIRHSLTLQHDHDPLYCLRHVGGFEIAALTGAFIRCGQVGIPVLVDGFIASVAALAALQLQPNLHPWLILGHQSAEPGHSAIVKALAKQPLLHLQMRLGEGSGAACALPLLKLVTGYCILFLFLLLQGELLRIFSLPFLPPQSHSAIPTLFFHPAFLPGGFFFGCSRNKNA</sequence>
<evidence type="ECO:0000256" key="2">
    <source>
        <dbReference type="ARBA" id="ARBA00007110"/>
    </source>
</evidence>
<dbReference type="EMBL" id="LAZR01051253">
    <property type="protein sequence ID" value="KKK85559.1"/>
    <property type="molecule type" value="Genomic_DNA"/>
</dbReference>
<gene>
    <name evidence="11" type="ORF">LCGC14_2772090</name>
</gene>
<reference evidence="11" key="1">
    <citation type="journal article" date="2015" name="Nature">
        <title>Complex archaea that bridge the gap between prokaryotes and eukaryotes.</title>
        <authorList>
            <person name="Spang A."/>
            <person name="Saw J.H."/>
            <person name="Jorgensen S.L."/>
            <person name="Zaremba-Niedzwiedzka K."/>
            <person name="Martijn J."/>
            <person name="Lind A.E."/>
            <person name="van Eijk R."/>
            <person name="Schleper C."/>
            <person name="Guy L."/>
            <person name="Ettema T.J."/>
        </authorList>
    </citation>
    <scope>NUCLEOTIDE SEQUENCE</scope>
</reference>
<dbReference type="PANTHER" id="PTHR43463">
    <property type="entry name" value="NICOTINATE-NUCLEOTIDE--DIMETHYLBENZIMIDAZOLE PHOSPHORIBOSYLTRANSFERASE"/>
    <property type="match status" value="1"/>
</dbReference>
<keyword evidence="10" id="KW-0812">Transmembrane</keyword>
<evidence type="ECO:0000256" key="1">
    <source>
        <dbReference type="ARBA" id="ARBA00005049"/>
    </source>
</evidence>
<evidence type="ECO:0000256" key="6">
    <source>
        <dbReference type="ARBA" id="ARBA00022676"/>
    </source>
</evidence>
<proteinExistence type="inferred from homology"/>